<comment type="catalytic activity">
    <reaction evidence="1 5">
        <text>[protein]-peptidylproline (omega=180) = [protein]-peptidylproline (omega=0)</text>
        <dbReference type="Rhea" id="RHEA:16237"/>
        <dbReference type="Rhea" id="RHEA-COMP:10747"/>
        <dbReference type="Rhea" id="RHEA-COMP:10748"/>
        <dbReference type="ChEBI" id="CHEBI:83833"/>
        <dbReference type="ChEBI" id="CHEBI:83834"/>
        <dbReference type="EC" id="5.2.1.8"/>
    </reaction>
</comment>
<proteinExistence type="predicted"/>
<dbReference type="OrthoDB" id="1902587at2759"/>
<feature type="domain" description="PPIase cyclophilin-type" evidence="8">
    <location>
        <begin position="335"/>
        <end position="498"/>
    </location>
</feature>
<name>A0A5A8EEB0_CAFRO</name>
<dbReference type="Gene3D" id="2.40.100.10">
    <property type="entry name" value="Cyclophilin-like"/>
    <property type="match status" value="1"/>
</dbReference>
<evidence type="ECO:0000256" key="1">
    <source>
        <dbReference type="ARBA" id="ARBA00000971"/>
    </source>
</evidence>
<evidence type="ECO:0000256" key="3">
    <source>
        <dbReference type="ARBA" id="ARBA00023110"/>
    </source>
</evidence>
<dbReference type="Pfam" id="PF00160">
    <property type="entry name" value="Pro_isomerase"/>
    <property type="match status" value="1"/>
</dbReference>
<dbReference type="SUPFAM" id="SSF48452">
    <property type="entry name" value="TPR-like"/>
    <property type="match status" value="1"/>
</dbReference>
<keyword evidence="4 5" id="KW-0413">Isomerase</keyword>
<dbReference type="InterPro" id="IPR029000">
    <property type="entry name" value="Cyclophilin-like_dom_sf"/>
</dbReference>
<evidence type="ECO:0000313" key="10">
    <source>
        <dbReference type="Proteomes" id="UP000322899"/>
    </source>
</evidence>
<evidence type="ECO:0000256" key="5">
    <source>
        <dbReference type="PROSITE-ProRule" id="PRU00277"/>
    </source>
</evidence>
<dbReference type="InterPro" id="IPR011990">
    <property type="entry name" value="TPR-like_helical_dom_sf"/>
</dbReference>
<dbReference type="GO" id="GO:0003755">
    <property type="term" value="F:peptidyl-prolyl cis-trans isomerase activity"/>
    <property type="evidence" value="ECO:0007669"/>
    <property type="project" value="UniProtKB-KW"/>
</dbReference>
<dbReference type="PROSITE" id="PS00170">
    <property type="entry name" value="CSA_PPIASE_1"/>
    <property type="match status" value="1"/>
</dbReference>
<evidence type="ECO:0000256" key="6">
    <source>
        <dbReference type="SAM" id="MobiDB-lite"/>
    </source>
</evidence>
<dbReference type="EMBL" id="VLTO01000016">
    <property type="protein sequence ID" value="KAA0175047.1"/>
    <property type="molecule type" value="Genomic_DNA"/>
</dbReference>
<dbReference type="InterPro" id="IPR001179">
    <property type="entry name" value="PPIase_FKBP_dom"/>
</dbReference>
<accession>A0A5A8EEB0</accession>
<dbReference type="PANTHER" id="PTHR11071">
    <property type="entry name" value="PEPTIDYL-PROLYL CIS-TRANS ISOMERASE"/>
    <property type="match status" value="1"/>
</dbReference>
<gene>
    <name evidence="9" type="ORF">FNF27_03345</name>
</gene>
<dbReference type="GO" id="GO:0006457">
    <property type="term" value="P:protein folding"/>
    <property type="evidence" value="ECO:0007669"/>
    <property type="project" value="InterPro"/>
</dbReference>
<feature type="region of interest" description="Disordered" evidence="6">
    <location>
        <begin position="502"/>
        <end position="544"/>
    </location>
</feature>
<keyword evidence="3 5" id="KW-0697">Rotamase</keyword>
<dbReference type="Pfam" id="PF00254">
    <property type="entry name" value="FKBP_C"/>
    <property type="match status" value="1"/>
</dbReference>
<dbReference type="CDD" id="cd01926">
    <property type="entry name" value="cyclophilin_ABH_like"/>
    <property type="match status" value="1"/>
</dbReference>
<dbReference type="Gene3D" id="3.10.50.40">
    <property type="match status" value="1"/>
</dbReference>
<dbReference type="PANTHER" id="PTHR11071:SF561">
    <property type="entry name" value="PEPTIDYL-PROLYL CIS-TRANS ISOMERASE D-RELATED"/>
    <property type="match status" value="1"/>
</dbReference>
<dbReference type="GO" id="GO:0005737">
    <property type="term" value="C:cytoplasm"/>
    <property type="evidence" value="ECO:0007669"/>
    <property type="project" value="TreeGrafter"/>
</dbReference>
<reference evidence="9 10" key="1">
    <citation type="submission" date="2019-07" db="EMBL/GenBank/DDBJ databases">
        <title>Genomes of Cafeteria roenbergensis.</title>
        <authorList>
            <person name="Fischer M.G."/>
            <person name="Hackl T."/>
            <person name="Roman M."/>
        </authorList>
    </citation>
    <scope>NUCLEOTIDE SEQUENCE [LARGE SCALE GENOMIC DNA]</scope>
    <source>
        <strain evidence="9 10">E4-10P</strain>
    </source>
</reference>
<dbReference type="InterPro" id="IPR002130">
    <property type="entry name" value="Cyclophilin-type_PPIase_dom"/>
</dbReference>
<dbReference type="GO" id="GO:0016018">
    <property type="term" value="F:cyclosporin A binding"/>
    <property type="evidence" value="ECO:0007669"/>
    <property type="project" value="TreeGrafter"/>
</dbReference>
<evidence type="ECO:0000259" key="8">
    <source>
        <dbReference type="PROSITE" id="PS50072"/>
    </source>
</evidence>
<dbReference type="AlphaFoldDB" id="A0A5A8EEB0"/>
<feature type="domain" description="PPIase FKBP-type" evidence="7">
    <location>
        <begin position="45"/>
        <end position="133"/>
    </location>
</feature>
<dbReference type="InterPro" id="IPR046357">
    <property type="entry name" value="PPIase_dom_sf"/>
</dbReference>
<dbReference type="EC" id="5.2.1.8" evidence="2 5"/>
<evidence type="ECO:0000313" key="9">
    <source>
        <dbReference type="EMBL" id="KAA0175047.1"/>
    </source>
</evidence>
<sequence length="544" mass="57635">MADAEAAPAPAAAIETREGYRNLTEDGGVQLKTISEGSGAQPKEGEEVVAHYEGFLDDGSMFDSSRERGTEFKFRLGKGQVIQAWDVAFAAMKVGEKASLVASSDYAYGDTGSGAKIPPKATLRFEVELVGVNPAEPSDMSAADLLAAMNALKASGTEKLKAGDVAGALADYQRGTTCGGEFQSQDWRREELSEEERATVDPLAMALANNASLAALKLKDWSVAQTQASEAARIAYRLMDAGDESVKPKLARSLYRSAVALRELGDMDSARQDIVEAHKLAPGDRAVVAEYNTLRGILAKEAARQKRMARAMFSDSMYTDKRDIKVWRGPLPRVFFDLAIDGKTEGRVEMELRPDVAPKCSENFRALCTGEKGVGQSGKPLHYKGSSFHRIIPGFMCQGGDFTAGNGTGGESIYGHKFDDEAFTLKHDSPYLLSMANAGPNTNGSQFFITTAVTPHLDGKHVVFGRVVSGFDVIKAAEAVGSAEGPTSVPVIIEDCGVVEPEAAKEEAAEQPAEEAAAADADAAAEAEAEAEAEADAAAADASA</sequence>
<dbReference type="Gene3D" id="1.25.40.10">
    <property type="entry name" value="Tetratricopeptide repeat domain"/>
    <property type="match status" value="1"/>
</dbReference>
<feature type="compositionally biased region" description="Low complexity" evidence="6">
    <location>
        <begin position="510"/>
        <end position="522"/>
    </location>
</feature>
<comment type="caution">
    <text evidence="9">The sequence shown here is derived from an EMBL/GenBank/DDBJ whole genome shotgun (WGS) entry which is preliminary data.</text>
</comment>
<dbReference type="SUPFAM" id="SSF50891">
    <property type="entry name" value="Cyclophilin-like"/>
    <property type="match status" value="1"/>
</dbReference>
<dbReference type="PROSITE" id="PS50072">
    <property type="entry name" value="CSA_PPIASE_2"/>
    <property type="match status" value="1"/>
</dbReference>
<dbReference type="FunFam" id="3.10.50.40:FF:000006">
    <property type="entry name" value="Peptidyl-prolyl cis-trans isomerase"/>
    <property type="match status" value="1"/>
</dbReference>
<evidence type="ECO:0000256" key="4">
    <source>
        <dbReference type="ARBA" id="ARBA00023235"/>
    </source>
</evidence>
<dbReference type="InterPro" id="IPR020892">
    <property type="entry name" value="Cyclophilin-type_PPIase_CS"/>
</dbReference>
<organism evidence="9 10">
    <name type="scientific">Cafeteria roenbergensis</name>
    <name type="common">Marine flagellate</name>
    <dbReference type="NCBI Taxonomy" id="33653"/>
    <lineage>
        <taxon>Eukaryota</taxon>
        <taxon>Sar</taxon>
        <taxon>Stramenopiles</taxon>
        <taxon>Bigyra</taxon>
        <taxon>Opalozoa</taxon>
        <taxon>Bicosoecida</taxon>
        <taxon>Cafeteriaceae</taxon>
        <taxon>Cafeteria</taxon>
    </lineage>
</organism>
<evidence type="ECO:0000256" key="2">
    <source>
        <dbReference type="ARBA" id="ARBA00013194"/>
    </source>
</evidence>
<dbReference type="PROSITE" id="PS50059">
    <property type="entry name" value="FKBP_PPIASE"/>
    <property type="match status" value="1"/>
</dbReference>
<dbReference type="PRINTS" id="PR00153">
    <property type="entry name" value="CSAPPISMRASE"/>
</dbReference>
<protein>
    <recommendedName>
        <fullName evidence="2 5">peptidylprolyl isomerase</fullName>
        <ecNumber evidence="2 5">5.2.1.8</ecNumber>
    </recommendedName>
</protein>
<feature type="compositionally biased region" description="Acidic residues" evidence="6">
    <location>
        <begin position="523"/>
        <end position="535"/>
    </location>
</feature>
<dbReference type="FunFam" id="2.40.100.10:FF:000022">
    <property type="entry name" value="Peptidyl-prolyl cis-trans isomerase CYP95"/>
    <property type="match status" value="1"/>
</dbReference>
<dbReference type="Proteomes" id="UP000322899">
    <property type="component" value="Unassembled WGS sequence"/>
</dbReference>
<dbReference type="SUPFAM" id="SSF54534">
    <property type="entry name" value="FKBP-like"/>
    <property type="match status" value="1"/>
</dbReference>
<evidence type="ECO:0000259" key="7">
    <source>
        <dbReference type="PROSITE" id="PS50059"/>
    </source>
</evidence>